<evidence type="ECO:0000313" key="4">
    <source>
        <dbReference type="Proteomes" id="UP000028582"/>
    </source>
</evidence>
<dbReference type="Pfam" id="PF21056">
    <property type="entry name" value="ZSWIM1-3_RNaseH-like"/>
    <property type="match status" value="1"/>
</dbReference>
<accession>A0A081AEJ6</accession>
<feature type="compositionally biased region" description="Acidic residues" evidence="1">
    <location>
        <begin position="1"/>
        <end position="11"/>
    </location>
</feature>
<evidence type="ECO:0000256" key="1">
    <source>
        <dbReference type="SAM" id="MobiDB-lite"/>
    </source>
</evidence>
<reference evidence="3 4" key="1">
    <citation type="submission" date="2013-11" db="EMBL/GenBank/DDBJ databases">
        <title>The Genome Sequence of Phytophthora parasitica P1976.</title>
        <authorList>
            <consortium name="The Broad Institute Genomics Platform"/>
            <person name="Russ C."/>
            <person name="Tyler B."/>
            <person name="Panabieres F."/>
            <person name="Shan W."/>
            <person name="Tripathy S."/>
            <person name="Grunwald N."/>
            <person name="Machado M."/>
            <person name="Johnson C.S."/>
            <person name="Walker B."/>
            <person name="Young S."/>
            <person name="Zeng Q."/>
            <person name="Gargeya S."/>
            <person name="Fitzgerald M."/>
            <person name="Haas B."/>
            <person name="Abouelleil A."/>
            <person name="Allen A.W."/>
            <person name="Alvarado L."/>
            <person name="Arachchi H.M."/>
            <person name="Berlin A.M."/>
            <person name="Chapman S.B."/>
            <person name="Gainer-Dewar J."/>
            <person name="Goldberg J."/>
            <person name="Griggs A."/>
            <person name="Gujja S."/>
            <person name="Hansen M."/>
            <person name="Howarth C."/>
            <person name="Imamovic A."/>
            <person name="Ireland A."/>
            <person name="Larimer J."/>
            <person name="McCowan C."/>
            <person name="Murphy C."/>
            <person name="Pearson M."/>
            <person name="Poon T.W."/>
            <person name="Priest M."/>
            <person name="Roberts A."/>
            <person name="Saif S."/>
            <person name="Shea T."/>
            <person name="Sisk P."/>
            <person name="Sykes S."/>
            <person name="Wortman J."/>
            <person name="Nusbaum C."/>
            <person name="Birren B."/>
        </authorList>
    </citation>
    <scope>NUCLEOTIDE SEQUENCE [LARGE SCALE GENOMIC DNA]</scope>
    <source>
        <strain evidence="3 4">P1976</strain>
    </source>
</reference>
<dbReference type="PANTHER" id="PTHR31569">
    <property type="entry name" value="SWIM-TYPE DOMAIN-CONTAINING PROTEIN"/>
    <property type="match status" value="1"/>
</dbReference>
<dbReference type="InterPro" id="IPR052579">
    <property type="entry name" value="Zinc_finger_SWIM"/>
</dbReference>
<dbReference type="PANTHER" id="PTHR31569:SF4">
    <property type="entry name" value="SWIM-TYPE DOMAIN-CONTAINING PROTEIN"/>
    <property type="match status" value="1"/>
</dbReference>
<name>A0A081AEJ6_PHYNI</name>
<gene>
    <name evidence="3" type="ORF">F444_07467</name>
</gene>
<organism evidence="3 4">
    <name type="scientific">Phytophthora nicotianae P1976</name>
    <dbReference type="NCBI Taxonomy" id="1317066"/>
    <lineage>
        <taxon>Eukaryota</taxon>
        <taxon>Sar</taxon>
        <taxon>Stramenopiles</taxon>
        <taxon>Oomycota</taxon>
        <taxon>Peronosporomycetes</taxon>
        <taxon>Peronosporales</taxon>
        <taxon>Peronosporaceae</taxon>
        <taxon>Phytophthora</taxon>
    </lineage>
</organism>
<protein>
    <recommendedName>
        <fullName evidence="2">ZSWIM1/3 RNaseH-like domain-containing protein</fullName>
    </recommendedName>
</protein>
<comment type="caution">
    <text evidence="3">The sequence shown here is derived from an EMBL/GenBank/DDBJ whole genome shotgun (WGS) entry which is preliminary data.</text>
</comment>
<dbReference type="AlphaFoldDB" id="A0A081AEJ6"/>
<dbReference type="InterPro" id="IPR048324">
    <property type="entry name" value="ZSWIM1-3_RNaseH-like"/>
</dbReference>
<evidence type="ECO:0000313" key="3">
    <source>
        <dbReference type="EMBL" id="ETO77307.1"/>
    </source>
</evidence>
<feature type="compositionally biased region" description="Low complexity" evidence="1">
    <location>
        <begin position="59"/>
        <end position="70"/>
    </location>
</feature>
<feature type="domain" description="ZSWIM1/3 RNaseH-like" evidence="2">
    <location>
        <begin position="312"/>
        <end position="429"/>
    </location>
</feature>
<sequence length="442" mass="49566">MQRDAVDEDVDATSSRERARGSSPWRRGPGLSDTHVAGGSGVTVATGGREHDVGSVFPGSSGAYDDGSGSDVKEGEDDDVEEGRATDPDGAEDADERSSNEDPTLVPVDPPLKYHASWDAWQEYFIEYCQRTMQVLPVKETMSGAERNKRLKKTKKGEDDSQLIPEAIDPYQRTYICTHGWKKRKTRSEGSRPKQHIRLTDCPFRFVVQWNSARGELQVKNGCFSHNHQISTAAYATYPVSRGITDPLVGARVEGMLSVGAKRSRIYDYLLEHDQNVIQVDVDNLVRDHSSAVSRSDDNDATAREIALFSALDPENLSSVAETESGETGVISLTSAHMRRMFGRFSEVLLIDCSHKTNRYNYQLLTFMGMNEFGEGAVVQQSLIEANGDWHMERAIDHFKRSHPTRIDLLRVIMVDKDLNEIRVLETKFSGRPYPRLPFSRY</sequence>
<dbReference type="EMBL" id="ANJA01001395">
    <property type="protein sequence ID" value="ETO77307.1"/>
    <property type="molecule type" value="Genomic_DNA"/>
</dbReference>
<dbReference type="Proteomes" id="UP000028582">
    <property type="component" value="Unassembled WGS sequence"/>
</dbReference>
<dbReference type="OrthoDB" id="113719at2759"/>
<feature type="region of interest" description="Disordered" evidence="1">
    <location>
        <begin position="1"/>
        <end position="110"/>
    </location>
</feature>
<proteinExistence type="predicted"/>
<evidence type="ECO:0000259" key="2">
    <source>
        <dbReference type="Pfam" id="PF21056"/>
    </source>
</evidence>